<reference evidence="1 2" key="1">
    <citation type="submission" date="2016-12" db="EMBL/GenBank/DDBJ databases">
        <authorList>
            <person name="Song W.-J."/>
            <person name="Kurnit D.M."/>
        </authorList>
    </citation>
    <scope>NUCLEOTIDE SEQUENCE [LARGE SCALE GENOMIC DNA]</scope>
    <source>
        <strain evidence="1 2">STM7296</strain>
    </source>
</reference>
<gene>
    <name evidence="1" type="ORF">BN2475_110039</name>
</gene>
<dbReference type="STRING" id="1247936.BN2475_110039"/>
<dbReference type="AlphaFoldDB" id="A0A1N7RQH2"/>
<dbReference type="EMBL" id="CYGX02000011">
    <property type="protein sequence ID" value="SIT37326.1"/>
    <property type="molecule type" value="Genomic_DNA"/>
</dbReference>
<organism evidence="1 2">
    <name type="scientific">Paraburkholderia ribeironis</name>
    <dbReference type="NCBI Taxonomy" id="1247936"/>
    <lineage>
        <taxon>Bacteria</taxon>
        <taxon>Pseudomonadati</taxon>
        <taxon>Pseudomonadota</taxon>
        <taxon>Betaproteobacteria</taxon>
        <taxon>Burkholderiales</taxon>
        <taxon>Burkholderiaceae</taxon>
        <taxon>Paraburkholderia</taxon>
    </lineage>
</organism>
<sequence length="80" mass="9086">MPLWLSRKPSLATVFFRPWRTSRHAAYWAYFAQVYCVSGSPSGLAQSRLVSRSLVVNPPSCLKSLHTLIWNTIISIRVAH</sequence>
<name>A0A1N7RQH2_9BURK</name>
<keyword evidence="2" id="KW-1185">Reference proteome</keyword>
<evidence type="ECO:0000313" key="1">
    <source>
        <dbReference type="EMBL" id="SIT37326.1"/>
    </source>
</evidence>
<protein>
    <submittedName>
        <fullName evidence="1">Uncharacterized protein</fullName>
    </submittedName>
</protein>
<accession>A0A1N7RQH2</accession>
<dbReference type="Proteomes" id="UP000187012">
    <property type="component" value="Unassembled WGS sequence"/>
</dbReference>
<proteinExistence type="predicted"/>
<evidence type="ECO:0000313" key="2">
    <source>
        <dbReference type="Proteomes" id="UP000187012"/>
    </source>
</evidence>